<dbReference type="OrthoDB" id="3199405at2"/>
<dbReference type="InterPro" id="IPR050309">
    <property type="entry name" value="Type-B_Carboxylest/Lipase"/>
</dbReference>
<feature type="domain" description="Carboxylesterase type B" evidence="1">
    <location>
        <begin position="7"/>
        <end position="196"/>
    </location>
</feature>
<gene>
    <name evidence="2" type="primary">pnbA_2</name>
    <name evidence="2" type="ORF">Csp1_17660</name>
</gene>
<sequence>MTDSRAPLFTTPHGTVSGTRRGGVHVFRAVPVAHSPGFAPPAPPESWQGVLDCSDSSRRRGLRTATTVSVFAPEGAEVASCPVIAWIHGGRFEEGHGDDGLYDGSVLASAGCVVVTLNYRKCLEGFIPLDGDTPGAFRGVDDLVHALRWVQDAVSAVGGDPDNVTLAGQSAGGGLIMQLLTERRADALFHRAAVLSPGLPRIRPRNGWRLRRAVTAAGLGGPLTLERVSDLGEDRLRRAYRLLAGVYATDCALGPGPVDLHRLRDVPLLVSTMEDELVRFPGVAGTDRWLHRSGLPAGVLAPGMLALGVPPGSLAAWCRQVDGDRPLGRTVGDTMVRRWASGLLEAAPGRDVWACEFRGGELADGQRIDALHCGELPVLFGTVGVDPPLVRRFCGPDAPHRLEGLGRELRSEIVSFAHGREPGWPRWAEGRISRIFDLTGGPSTTGRDILRTVRTLLPL</sequence>
<dbReference type="Gene3D" id="3.40.50.1820">
    <property type="entry name" value="alpha/beta hydrolase"/>
    <property type="match status" value="1"/>
</dbReference>
<organism evidence="2 3">
    <name type="scientific">Corynebacterium provencense</name>
    <dbReference type="NCBI Taxonomy" id="1737425"/>
    <lineage>
        <taxon>Bacteria</taxon>
        <taxon>Bacillati</taxon>
        <taxon>Actinomycetota</taxon>
        <taxon>Actinomycetes</taxon>
        <taxon>Mycobacteriales</taxon>
        <taxon>Corynebacteriaceae</taxon>
        <taxon>Corynebacterium</taxon>
    </lineage>
</organism>
<keyword evidence="3" id="KW-1185">Reference proteome</keyword>
<name>A0A2Z3YN37_9CORY</name>
<evidence type="ECO:0000313" key="2">
    <source>
        <dbReference type="EMBL" id="AWT26545.1"/>
    </source>
</evidence>
<dbReference type="STRING" id="1737425.GCA_900049755_02693"/>
<keyword evidence="2" id="KW-0378">Hydrolase</keyword>
<dbReference type="InterPro" id="IPR002018">
    <property type="entry name" value="CarbesteraseB"/>
</dbReference>
<evidence type="ECO:0000313" key="3">
    <source>
        <dbReference type="Proteomes" id="UP000247696"/>
    </source>
</evidence>
<dbReference type="AlphaFoldDB" id="A0A2Z3YN37"/>
<dbReference type="SUPFAM" id="SSF53474">
    <property type="entry name" value="alpha/beta-Hydrolases"/>
    <property type="match status" value="1"/>
</dbReference>
<reference evidence="3" key="1">
    <citation type="submission" date="2017-11" db="EMBL/GenBank/DDBJ databases">
        <title>Otitis media/interna in a cat caused by the recently described species Corynebacterium provencense.</title>
        <authorList>
            <person name="Kittl S."/>
            <person name="Brodard I."/>
            <person name="Rychener L."/>
            <person name="Jores J."/>
            <person name="Roosje P."/>
            <person name="Gobeli Brawand S."/>
        </authorList>
    </citation>
    <scope>NUCLEOTIDE SEQUENCE [LARGE SCALE GENOMIC DNA]</scope>
    <source>
        <strain evidence="3">17KM38</strain>
    </source>
</reference>
<protein>
    <submittedName>
        <fullName evidence="2">Para-nitrobenzyl esterase</fullName>
        <ecNumber evidence="2">3.1.1.-</ecNumber>
    </submittedName>
</protein>
<dbReference type="GO" id="GO:0016787">
    <property type="term" value="F:hydrolase activity"/>
    <property type="evidence" value="ECO:0007669"/>
    <property type="project" value="UniProtKB-KW"/>
</dbReference>
<proteinExistence type="predicted"/>
<evidence type="ECO:0000259" key="1">
    <source>
        <dbReference type="Pfam" id="PF00135"/>
    </source>
</evidence>
<dbReference type="Pfam" id="PF00135">
    <property type="entry name" value="COesterase"/>
    <property type="match status" value="1"/>
</dbReference>
<accession>A0A2Z3YN37</accession>
<dbReference type="KEGG" id="cpre:Csp1_17660"/>
<dbReference type="EC" id="3.1.1.-" evidence="2"/>
<dbReference type="PANTHER" id="PTHR11559">
    <property type="entry name" value="CARBOXYLESTERASE"/>
    <property type="match status" value="1"/>
</dbReference>
<dbReference type="RefSeq" id="WP_110481577.1">
    <property type="nucleotide sequence ID" value="NZ_CP024988.1"/>
</dbReference>
<dbReference type="InterPro" id="IPR029058">
    <property type="entry name" value="AB_hydrolase_fold"/>
</dbReference>
<dbReference type="EMBL" id="CP024988">
    <property type="protein sequence ID" value="AWT26545.1"/>
    <property type="molecule type" value="Genomic_DNA"/>
</dbReference>
<dbReference type="Proteomes" id="UP000247696">
    <property type="component" value="Chromosome"/>
</dbReference>